<organism evidence="7">
    <name type="scientific">Oryza meridionalis</name>
    <dbReference type="NCBI Taxonomy" id="40149"/>
    <lineage>
        <taxon>Eukaryota</taxon>
        <taxon>Viridiplantae</taxon>
        <taxon>Streptophyta</taxon>
        <taxon>Embryophyta</taxon>
        <taxon>Tracheophyta</taxon>
        <taxon>Spermatophyta</taxon>
        <taxon>Magnoliopsida</taxon>
        <taxon>Liliopsida</taxon>
        <taxon>Poales</taxon>
        <taxon>Poaceae</taxon>
        <taxon>BOP clade</taxon>
        <taxon>Oryzoideae</taxon>
        <taxon>Oryzeae</taxon>
        <taxon>Oryzinae</taxon>
        <taxon>Oryza</taxon>
    </lineage>
</organism>
<evidence type="ECO:0000256" key="2">
    <source>
        <dbReference type="ARBA" id="ARBA00023015"/>
    </source>
</evidence>
<protein>
    <recommendedName>
        <fullName evidence="6">TF-B3 domain-containing protein</fullName>
    </recommendedName>
</protein>
<dbReference type="SUPFAM" id="SSF101936">
    <property type="entry name" value="DNA-binding pseudobarrel domain"/>
    <property type="match status" value="1"/>
</dbReference>
<reference evidence="7" key="1">
    <citation type="submission" date="2015-04" db="UniProtKB">
        <authorList>
            <consortium name="EnsemblPlants"/>
        </authorList>
    </citation>
    <scope>IDENTIFICATION</scope>
</reference>
<feature type="domain" description="TF-B3" evidence="6">
    <location>
        <begin position="1"/>
        <end position="88"/>
    </location>
</feature>
<evidence type="ECO:0000256" key="5">
    <source>
        <dbReference type="ARBA" id="ARBA00023242"/>
    </source>
</evidence>
<dbReference type="InterPro" id="IPR015300">
    <property type="entry name" value="DNA-bd_pseudobarrel_sf"/>
</dbReference>
<evidence type="ECO:0000256" key="4">
    <source>
        <dbReference type="ARBA" id="ARBA00023163"/>
    </source>
</evidence>
<dbReference type="CDD" id="cd10017">
    <property type="entry name" value="B3_DNA"/>
    <property type="match status" value="1"/>
</dbReference>
<evidence type="ECO:0000313" key="7">
    <source>
        <dbReference type="EnsemblPlants" id="OMERI03G23660.1"/>
    </source>
</evidence>
<dbReference type="GO" id="GO:0005634">
    <property type="term" value="C:nucleus"/>
    <property type="evidence" value="ECO:0007669"/>
    <property type="project" value="UniProtKB-SubCell"/>
</dbReference>
<keyword evidence="4" id="KW-0804">Transcription</keyword>
<dbReference type="Pfam" id="PF02362">
    <property type="entry name" value="B3"/>
    <property type="match status" value="1"/>
</dbReference>
<dbReference type="Proteomes" id="UP000008021">
    <property type="component" value="Chromosome 3"/>
</dbReference>
<sequence>MIFVCDKIQELGARFAAAVHLPDRRETVVLQRMGERWATVMQIRSGTRRLLISGWHRFVRDNRLRVGDICLFELRTHESWRLTMAVHAIFREQCC</sequence>
<dbReference type="Gramene" id="OMERI03G23660.1">
    <property type="protein sequence ID" value="OMERI03G23660.1"/>
    <property type="gene ID" value="OMERI03G23660"/>
</dbReference>
<dbReference type="Gene3D" id="2.40.330.10">
    <property type="entry name" value="DNA-binding pseudobarrel domain"/>
    <property type="match status" value="1"/>
</dbReference>
<dbReference type="AlphaFoldDB" id="A0A0E0D3R1"/>
<keyword evidence="2" id="KW-0805">Transcription regulation</keyword>
<comment type="subcellular location">
    <subcellularLocation>
        <location evidence="1">Nucleus</location>
    </subcellularLocation>
</comment>
<dbReference type="InterPro" id="IPR003340">
    <property type="entry name" value="B3_DNA-bd"/>
</dbReference>
<proteinExistence type="predicted"/>
<dbReference type="STRING" id="40149.A0A0E0D3R1"/>
<dbReference type="PANTHER" id="PTHR31391:SF23">
    <property type="entry name" value="B3 DOMAIN-CONTAINING PROTEIN OS03G0619800"/>
    <property type="match status" value="1"/>
</dbReference>
<dbReference type="HOGENOM" id="CLU_183269_1_0_1"/>
<keyword evidence="8" id="KW-1185">Reference proteome</keyword>
<keyword evidence="3" id="KW-0238">DNA-binding</keyword>
<evidence type="ECO:0000256" key="3">
    <source>
        <dbReference type="ARBA" id="ARBA00023125"/>
    </source>
</evidence>
<name>A0A0E0D3R1_9ORYZ</name>
<dbReference type="GO" id="GO:0003677">
    <property type="term" value="F:DNA binding"/>
    <property type="evidence" value="ECO:0007669"/>
    <property type="project" value="UniProtKB-KW"/>
</dbReference>
<dbReference type="PROSITE" id="PS50863">
    <property type="entry name" value="B3"/>
    <property type="match status" value="1"/>
</dbReference>
<evidence type="ECO:0000259" key="6">
    <source>
        <dbReference type="PROSITE" id="PS50863"/>
    </source>
</evidence>
<keyword evidence="5" id="KW-0539">Nucleus</keyword>
<dbReference type="EnsemblPlants" id="OMERI03G23660.1">
    <property type="protein sequence ID" value="OMERI03G23660.1"/>
    <property type="gene ID" value="OMERI03G23660"/>
</dbReference>
<accession>A0A0E0D3R1</accession>
<evidence type="ECO:0000313" key="8">
    <source>
        <dbReference type="Proteomes" id="UP000008021"/>
    </source>
</evidence>
<dbReference type="InterPro" id="IPR044837">
    <property type="entry name" value="REM16-like"/>
</dbReference>
<reference evidence="7" key="2">
    <citation type="submission" date="2018-05" db="EMBL/GenBank/DDBJ databases">
        <title>OmerRS3 (Oryza meridionalis Reference Sequence Version 3).</title>
        <authorList>
            <person name="Zhang J."/>
            <person name="Kudrna D."/>
            <person name="Lee S."/>
            <person name="Talag J."/>
            <person name="Welchert J."/>
            <person name="Wing R.A."/>
        </authorList>
    </citation>
    <scope>NUCLEOTIDE SEQUENCE [LARGE SCALE GENOMIC DNA]</scope>
    <source>
        <strain evidence="7">cv. OR44</strain>
    </source>
</reference>
<evidence type="ECO:0000256" key="1">
    <source>
        <dbReference type="ARBA" id="ARBA00004123"/>
    </source>
</evidence>
<dbReference type="PANTHER" id="PTHR31391">
    <property type="entry name" value="B3 DOMAIN-CONTAINING PROTEIN OS11G0197600-RELATED"/>
    <property type="match status" value="1"/>
</dbReference>